<protein>
    <submittedName>
        <fullName evidence="3">NR LBD domain-containing protein</fullName>
    </submittedName>
</protein>
<accession>A0A183HGD0</accession>
<keyword evidence="2" id="KW-1185">Reference proteome</keyword>
<dbReference type="EMBL" id="UZAJ01006283">
    <property type="protein sequence ID" value="VDO46889.1"/>
    <property type="molecule type" value="Genomic_DNA"/>
</dbReference>
<dbReference type="WBParaSite" id="OFLC_0000654101-mRNA-1">
    <property type="protein sequence ID" value="OFLC_0000654101-mRNA-1"/>
    <property type="gene ID" value="OFLC_0000654101"/>
</dbReference>
<proteinExistence type="predicted"/>
<evidence type="ECO:0000313" key="2">
    <source>
        <dbReference type="Proteomes" id="UP000267606"/>
    </source>
</evidence>
<reference evidence="3" key="1">
    <citation type="submission" date="2016-06" db="UniProtKB">
        <authorList>
            <consortium name="WormBaseParasite"/>
        </authorList>
    </citation>
    <scope>IDENTIFICATION</scope>
</reference>
<organism evidence="3">
    <name type="scientific">Onchocerca flexuosa</name>
    <dbReference type="NCBI Taxonomy" id="387005"/>
    <lineage>
        <taxon>Eukaryota</taxon>
        <taxon>Metazoa</taxon>
        <taxon>Ecdysozoa</taxon>
        <taxon>Nematoda</taxon>
        <taxon>Chromadorea</taxon>
        <taxon>Rhabditida</taxon>
        <taxon>Spirurina</taxon>
        <taxon>Spiruromorpha</taxon>
        <taxon>Filarioidea</taxon>
        <taxon>Onchocercidae</taxon>
        <taxon>Onchocerca</taxon>
    </lineage>
</organism>
<dbReference type="AlphaFoldDB" id="A0A183HGD0"/>
<sequence>METSVPSSSNHAALAKMEIASLPVMKLQYVTERIIAALFPSDSTDAQYRTDLKEATVLLRRNHSEHYKVYLFNSHLSLINFLY</sequence>
<reference evidence="1 2" key="2">
    <citation type="submission" date="2018-11" db="EMBL/GenBank/DDBJ databases">
        <authorList>
            <consortium name="Pathogen Informatics"/>
        </authorList>
    </citation>
    <scope>NUCLEOTIDE SEQUENCE [LARGE SCALE GENOMIC DNA]</scope>
</reference>
<gene>
    <name evidence="1" type="ORF">OFLC_LOCUS6543</name>
</gene>
<dbReference type="Proteomes" id="UP000267606">
    <property type="component" value="Unassembled WGS sequence"/>
</dbReference>
<evidence type="ECO:0000313" key="3">
    <source>
        <dbReference type="WBParaSite" id="OFLC_0000654101-mRNA-1"/>
    </source>
</evidence>
<name>A0A183HGD0_9BILA</name>
<dbReference type="InterPro" id="IPR029021">
    <property type="entry name" value="Prot-tyrosine_phosphatase-like"/>
</dbReference>
<dbReference type="Gene3D" id="3.90.190.10">
    <property type="entry name" value="Protein tyrosine phosphatase superfamily"/>
    <property type="match status" value="1"/>
</dbReference>
<evidence type="ECO:0000313" key="1">
    <source>
        <dbReference type="EMBL" id="VDO46889.1"/>
    </source>
</evidence>